<evidence type="ECO:0000313" key="1">
    <source>
        <dbReference type="EMBL" id="CAI2366932.1"/>
    </source>
</evidence>
<gene>
    <name evidence="1" type="ORF">ECRASSUSDP1_LOCUS8208</name>
</gene>
<name>A0AAD1UDP1_EUPCR</name>
<keyword evidence="2" id="KW-1185">Reference proteome</keyword>
<comment type="caution">
    <text evidence="1">The sequence shown here is derived from an EMBL/GenBank/DDBJ whole genome shotgun (WGS) entry which is preliminary data.</text>
</comment>
<dbReference type="AlphaFoldDB" id="A0AAD1UDP1"/>
<accession>A0AAD1UDP1</accession>
<proteinExistence type="predicted"/>
<protein>
    <submittedName>
        <fullName evidence="1">Uncharacterized protein</fullName>
    </submittedName>
</protein>
<dbReference type="Proteomes" id="UP001295684">
    <property type="component" value="Unassembled WGS sequence"/>
</dbReference>
<organism evidence="1 2">
    <name type="scientific">Euplotes crassus</name>
    <dbReference type="NCBI Taxonomy" id="5936"/>
    <lineage>
        <taxon>Eukaryota</taxon>
        <taxon>Sar</taxon>
        <taxon>Alveolata</taxon>
        <taxon>Ciliophora</taxon>
        <taxon>Intramacronucleata</taxon>
        <taxon>Spirotrichea</taxon>
        <taxon>Hypotrichia</taxon>
        <taxon>Euplotida</taxon>
        <taxon>Euplotidae</taxon>
        <taxon>Moneuplotes</taxon>
    </lineage>
</organism>
<sequence>MLKFSLEVHCIKPSKICSKNRYSYSISKYLIIDMVNFKKNFFV</sequence>
<evidence type="ECO:0000313" key="2">
    <source>
        <dbReference type="Proteomes" id="UP001295684"/>
    </source>
</evidence>
<dbReference type="EMBL" id="CAMPGE010008017">
    <property type="protein sequence ID" value="CAI2366932.1"/>
    <property type="molecule type" value="Genomic_DNA"/>
</dbReference>
<reference evidence="1" key="1">
    <citation type="submission" date="2023-07" db="EMBL/GenBank/DDBJ databases">
        <authorList>
            <consortium name="AG Swart"/>
            <person name="Singh M."/>
            <person name="Singh A."/>
            <person name="Seah K."/>
            <person name="Emmerich C."/>
        </authorList>
    </citation>
    <scope>NUCLEOTIDE SEQUENCE</scope>
    <source>
        <strain evidence="1">DP1</strain>
    </source>
</reference>